<dbReference type="SMART" id="SM00028">
    <property type="entry name" value="TPR"/>
    <property type="match status" value="13"/>
</dbReference>
<sequence>MRMLLCWILMAIMLTACGSKESRRDSFFQNGLKLEQEGRTAEARIQAKNVLKLDPNHAGAYLLLARCALKEQNWREAFGGFQRAMELEPQNVEALLGVGRLYLMSGETGKVEEISAQILQIDPTSVDGSLLQTGGLLQSKRFEEAQAKLKDILAIDPTNDDAHIALSVFHDAQGRPDEALAVIDQALIARPESQVLHFRAANLAMGNGKMEIAEKHLLRLKELSPDKRGILMLLAGLYEQMKDLPKAEGILRDLLHMEPTSEETRLRLAEHLARVGKAEDALVLLSEAPQGITPKLRLGEAAVHARAGRIGEAQQVLLALAEDPSAGLSSIDARLKLAEIKLLQGYRKESLAQTDEVLRQDPANARAHALRGRLFMLLGQTGEAISELRIALRDSPENEELTILMARAHFAQNNTLSGVEELRSFLTKKPDSVPVRMELAAHYHGQQPEMALNILRDGLAHGNTLQLLVGMGDIEISRERFGEAEKYFRQAAAEGNDVEVPLLRLGSLQMERGNKSAARMTFMELLKDKPDAHGAVEALVALDLDEGHSGKALERSRVRAESRPGDPLAADLFGRTAFSLKNMDMAEKAFREAQRRAPDWTVPPARLAGLYASIGRRDAAEAECRAALERNPESVAEALLLGQLLQLSGEKSQAEKIYRDLLSRRLELLPVANNLAYLLVSLETPTPEQLSEALALASKASSNGDPVSQDTLAWVHYRLGDRDSALEILEQVHRLLPAEPTVTYHLAQVLADKGHTEDAKALLKQTLDKKKDFPEAEAARKLMEKL</sequence>
<evidence type="ECO:0000313" key="2">
    <source>
        <dbReference type="EMBL" id="AMD91814.1"/>
    </source>
</evidence>
<dbReference type="Pfam" id="PF13174">
    <property type="entry name" value="TPR_6"/>
    <property type="match status" value="1"/>
</dbReference>
<gene>
    <name evidence="2" type="ORF">AXF15_00880</name>
</gene>
<proteinExistence type="predicted"/>
<dbReference type="Pfam" id="PF13432">
    <property type="entry name" value="TPR_16"/>
    <property type="match status" value="1"/>
</dbReference>
<organism evidence="2 3">
    <name type="scientific">Desulfomicrobium orale DSM 12838</name>
    <dbReference type="NCBI Taxonomy" id="888061"/>
    <lineage>
        <taxon>Bacteria</taxon>
        <taxon>Pseudomonadati</taxon>
        <taxon>Thermodesulfobacteriota</taxon>
        <taxon>Desulfovibrionia</taxon>
        <taxon>Desulfovibrionales</taxon>
        <taxon>Desulfomicrobiaceae</taxon>
        <taxon>Desulfomicrobium</taxon>
    </lineage>
</organism>
<dbReference type="EMBL" id="CP014230">
    <property type="protein sequence ID" value="AMD91814.1"/>
    <property type="molecule type" value="Genomic_DNA"/>
</dbReference>
<dbReference type="PROSITE" id="PS51257">
    <property type="entry name" value="PROKAR_LIPOPROTEIN"/>
    <property type="match status" value="1"/>
</dbReference>
<dbReference type="Proteomes" id="UP000063964">
    <property type="component" value="Chromosome"/>
</dbReference>
<dbReference type="InterPro" id="IPR011990">
    <property type="entry name" value="TPR-like_helical_dom_sf"/>
</dbReference>
<dbReference type="PANTHER" id="PTHR12558">
    <property type="entry name" value="CELL DIVISION CYCLE 16,23,27"/>
    <property type="match status" value="1"/>
</dbReference>
<dbReference type="SUPFAM" id="SSF48452">
    <property type="entry name" value="TPR-like"/>
    <property type="match status" value="4"/>
</dbReference>
<dbReference type="AlphaFoldDB" id="A0A0X8JN38"/>
<dbReference type="RefSeq" id="WP_066602044.1">
    <property type="nucleotide sequence ID" value="NZ_CP014230.1"/>
</dbReference>
<dbReference type="KEGG" id="doa:AXF15_00880"/>
<protein>
    <submittedName>
        <fullName evidence="2">Uncharacterized protein</fullName>
    </submittedName>
</protein>
<dbReference type="OrthoDB" id="220004at2"/>
<dbReference type="Pfam" id="PF13181">
    <property type="entry name" value="TPR_8"/>
    <property type="match status" value="2"/>
</dbReference>
<evidence type="ECO:0000313" key="3">
    <source>
        <dbReference type="Proteomes" id="UP000063964"/>
    </source>
</evidence>
<accession>A0A0X8JN38</accession>
<evidence type="ECO:0000256" key="1">
    <source>
        <dbReference type="PROSITE-ProRule" id="PRU00339"/>
    </source>
</evidence>
<dbReference type="STRING" id="888061.AXF15_00880"/>
<dbReference type="InterPro" id="IPR019734">
    <property type="entry name" value="TPR_rpt"/>
</dbReference>
<dbReference type="Gene3D" id="1.25.40.10">
    <property type="entry name" value="Tetratricopeptide repeat domain"/>
    <property type="match status" value="3"/>
</dbReference>
<name>A0A0X8JN38_9BACT</name>
<dbReference type="PANTHER" id="PTHR12558:SF13">
    <property type="entry name" value="CELL DIVISION CYCLE PROTEIN 27 HOMOLOG"/>
    <property type="match status" value="1"/>
</dbReference>
<feature type="repeat" description="TPR" evidence="1">
    <location>
        <begin position="58"/>
        <end position="91"/>
    </location>
</feature>
<dbReference type="Pfam" id="PF14559">
    <property type="entry name" value="TPR_19"/>
    <property type="match status" value="3"/>
</dbReference>
<keyword evidence="3" id="KW-1185">Reference proteome</keyword>
<feature type="repeat" description="TPR" evidence="1">
    <location>
        <begin position="365"/>
        <end position="398"/>
    </location>
</feature>
<reference evidence="3" key="1">
    <citation type="submission" date="2016-02" db="EMBL/GenBank/DDBJ databases">
        <authorList>
            <person name="Holder M.E."/>
            <person name="Ajami N.J."/>
            <person name="Petrosino J.F."/>
        </authorList>
    </citation>
    <scope>NUCLEOTIDE SEQUENCE [LARGE SCALE GENOMIC DNA]</scope>
    <source>
        <strain evidence="3">DSM 12838</strain>
    </source>
</reference>
<dbReference type="PROSITE" id="PS50005">
    <property type="entry name" value="TPR"/>
    <property type="match status" value="2"/>
</dbReference>
<keyword evidence="1" id="KW-0802">TPR repeat</keyword>